<evidence type="ECO:0000313" key="4">
    <source>
        <dbReference type="Proteomes" id="UP001143309"/>
    </source>
</evidence>
<dbReference type="Gene3D" id="3.30.2310.20">
    <property type="entry name" value="RelE-like"/>
    <property type="match status" value="1"/>
</dbReference>
<proteinExistence type="inferred from homology"/>
<organism evidence="3 4">
    <name type="scientific">Methylopila turkensis</name>
    <dbReference type="NCBI Taxonomy" id="1437816"/>
    <lineage>
        <taxon>Bacteria</taxon>
        <taxon>Pseudomonadati</taxon>
        <taxon>Pseudomonadota</taxon>
        <taxon>Alphaproteobacteria</taxon>
        <taxon>Hyphomicrobiales</taxon>
        <taxon>Methylopilaceae</taxon>
        <taxon>Methylopila</taxon>
    </lineage>
</organism>
<dbReference type="Proteomes" id="UP001143309">
    <property type="component" value="Unassembled WGS sequence"/>
</dbReference>
<protein>
    <submittedName>
        <fullName evidence="3">Plasmid stabilization protein ParE</fullName>
    </submittedName>
</protein>
<reference evidence="3" key="1">
    <citation type="journal article" date="2014" name="Int. J. Syst. Evol. Microbiol.">
        <title>Complete genome sequence of Corynebacterium casei LMG S-19264T (=DSM 44701T), isolated from a smear-ripened cheese.</title>
        <authorList>
            <consortium name="US DOE Joint Genome Institute (JGI-PGF)"/>
            <person name="Walter F."/>
            <person name="Albersmeier A."/>
            <person name="Kalinowski J."/>
            <person name="Ruckert C."/>
        </authorList>
    </citation>
    <scope>NUCLEOTIDE SEQUENCE</scope>
    <source>
        <strain evidence="3">VKM B-2748</strain>
    </source>
</reference>
<sequence>MVQVRPLRLRYTPAALAELEQVLAYLSELSPQGAQRVRTRIRAVLELLSDFPRNGARVGQLRRIRATPYPYLIFYEIAGNEIVVVAVRHGARDPSKMPNPS</sequence>
<evidence type="ECO:0000256" key="1">
    <source>
        <dbReference type="ARBA" id="ARBA00006226"/>
    </source>
</evidence>
<dbReference type="RefSeq" id="WP_271201456.1">
    <property type="nucleotide sequence ID" value="NZ_BSFL01000003.1"/>
</dbReference>
<dbReference type="SUPFAM" id="SSF143011">
    <property type="entry name" value="RelE-like"/>
    <property type="match status" value="1"/>
</dbReference>
<reference evidence="3" key="2">
    <citation type="submission" date="2023-01" db="EMBL/GenBank/DDBJ databases">
        <authorList>
            <person name="Sun Q."/>
            <person name="Evtushenko L."/>
        </authorList>
    </citation>
    <scope>NUCLEOTIDE SEQUENCE</scope>
    <source>
        <strain evidence="3">VKM B-2748</strain>
    </source>
</reference>
<evidence type="ECO:0000256" key="2">
    <source>
        <dbReference type="ARBA" id="ARBA00022649"/>
    </source>
</evidence>
<name>A0A9W6JSV5_9HYPH</name>
<gene>
    <name evidence="3" type="primary">relE-4</name>
    <name evidence="3" type="ORF">GCM10008174_27190</name>
</gene>
<keyword evidence="4" id="KW-1185">Reference proteome</keyword>
<dbReference type="EMBL" id="BSFL01000003">
    <property type="protein sequence ID" value="GLK80978.1"/>
    <property type="molecule type" value="Genomic_DNA"/>
</dbReference>
<comment type="caution">
    <text evidence="3">The sequence shown here is derived from an EMBL/GenBank/DDBJ whole genome shotgun (WGS) entry which is preliminary data.</text>
</comment>
<comment type="similarity">
    <text evidence="1">Belongs to the RelE toxin family.</text>
</comment>
<evidence type="ECO:0000313" key="3">
    <source>
        <dbReference type="EMBL" id="GLK80978.1"/>
    </source>
</evidence>
<dbReference type="InterPro" id="IPR051803">
    <property type="entry name" value="TA_system_RelE-like_toxin"/>
</dbReference>
<dbReference type="PANTHER" id="PTHR33755">
    <property type="entry name" value="TOXIN PARE1-RELATED"/>
    <property type="match status" value="1"/>
</dbReference>
<dbReference type="Pfam" id="PF05016">
    <property type="entry name" value="ParE_toxin"/>
    <property type="match status" value="1"/>
</dbReference>
<accession>A0A9W6JSV5</accession>
<dbReference type="AlphaFoldDB" id="A0A9W6JSV5"/>
<keyword evidence="2" id="KW-1277">Toxin-antitoxin system</keyword>
<dbReference type="InterPro" id="IPR007712">
    <property type="entry name" value="RelE/ParE_toxin"/>
</dbReference>
<dbReference type="InterPro" id="IPR035093">
    <property type="entry name" value="RelE/ParE_toxin_dom_sf"/>
</dbReference>